<dbReference type="Proteomes" id="UP001141806">
    <property type="component" value="Unassembled WGS sequence"/>
</dbReference>
<gene>
    <name evidence="2" type="ORF">NE237_004673</name>
</gene>
<reference evidence="2" key="1">
    <citation type="journal article" date="2023" name="Plant J.">
        <title>The genome of the king protea, Protea cynaroides.</title>
        <authorList>
            <person name="Chang J."/>
            <person name="Duong T.A."/>
            <person name="Schoeman C."/>
            <person name="Ma X."/>
            <person name="Roodt D."/>
            <person name="Barker N."/>
            <person name="Li Z."/>
            <person name="Van de Peer Y."/>
            <person name="Mizrachi E."/>
        </authorList>
    </citation>
    <scope>NUCLEOTIDE SEQUENCE</scope>
    <source>
        <tissue evidence="2">Young leaves</tissue>
    </source>
</reference>
<keyword evidence="3" id="KW-1185">Reference proteome</keyword>
<dbReference type="EMBL" id="JAMYWD010000005">
    <property type="protein sequence ID" value="KAJ4971574.1"/>
    <property type="molecule type" value="Genomic_DNA"/>
</dbReference>
<dbReference type="AlphaFoldDB" id="A0A9Q0KJV4"/>
<evidence type="ECO:0000313" key="2">
    <source>
        <dbReference type="EMBL" id="KAJ4971574.1"/>
    </source>
</evidence>
<dbReference type="OrthoDB" id="1926966at2759"/>
<sequence>MKASIKFREDEKPLFRAKVPLDILGFPFQSGISAGDSKELCLHLSTFFESGPSLKIAYRPNDSWNPFSLVLKTGIGHFGSPISAPVTMSAEFNLIGHGNPRFLFQFKPQIGDFSIRKSYSSPTALFSQPFVFAGKEIDPDAEESPLQNDVHGPPQNCIFPGKKINGYSSETNAVSAIGNLFSGIVLNARTLLPIRDRAVLKFRWGVKFPQELKSVFMADRIKESTARISLQNFPLLVMRKISVEHVAEEGSISQGDDDVANAYLAVKRQLETMQAENSSLKRTVEEEIRLDFHGGKPGNQDSAIYDENEGNSGKSVVGRKERRNGGRKSSESSGPAGKTMERDDITVESVL</sequence>
<protein>
    <submittedName>
        <fullName evidence="2">Uncharacterized protein</fullName>
    </submittedName>
</protein>
<organism evidence="2 3">
    <name type="scientific">Protea cynaroides</name>
    <dbReference type="NCBI Taxonomy" id="273540"/>
    <lineage>
        <taxon>Eukaryota</taxon>
        <taxon>Viridiplantae</taxon>
        <taxon>Streptophyta</taxon>
        <taxon>Embryophyta</taxon>
        <taxon>Tracheophyta</taxon>
        <taxon>Spermatophyta</taxon>
        <taxon>Magnoliopsida</taxon>
        <taxon>Proteales</taxon>
        <taxon>Proteaceae</taxon>
        <taxon>Protea</taxon>
    </lineage>
</organism>
<dbReference type="PANTHER" id="PTHR34285">
    <property type="entry name" value="OS08G0510800 PROTEIN"/>
    <property type="match status" value="1"/>
</dbReference>
<feature type="region of interest" description="Disordered" evidence="1">
    <location>
        <begin position="289"/>
        <end position="351"/>
    </location>
</feature>
<evidence type="ECO:0000313" key="3">
    <source>
        <dbReference type="Proteomes" id="UP001141806"/>
    </source>
</evidence>
<evidence type="ECO:0000256" key="1">
    <source>
        <dbReference type="SAM" id="MobiDB-lite"/>
    </source>
</evidence>
<dbReference type="PANTHER" id="PTHR34285:SF3">
    <property type="entry name" value="OS08G0510800 PROTEIN"/>
    <property type="match status" value="1"/>
</dbReference>
<comment type="caution">
    <text evidence="2">The sequence shown here is derived from an EMBL/GenBank/DDBJ whole genome shotgun (WGS) entry which is preliminary data.</text>
</comment>
<proteinExistence type="predicted"/>
<name>A0A9Q0KJV4_9MAGN</name>
<accession>A0A9Q0KJV4</accession>